<name>W7X9R6_TETTS</name>
<keyword evidence="2" id="KW-1185">Reference proteome</keyword>
<dbReference type="KEGG" id="tet:TTHERM_000483741"/>
<dbReference type="RefSeq" id="XP_012653415.1">
    <property type="nucleotide sequence ID" value="XM_012797961.1"/>
</dbReference>
<evidence type="ECO:0000313" key="1">
    <source>
        <dbReference type="EMBL" id="EWS74082.1"/>
    </source>
</evidence>
<organism evidence="1 2">
    <name type="scientific">Tetrahymena thermophila (strain SB210)</name>
    <dbReference type="NCBI Taxonomy" id="312017"/>
    <lineage>
        <taxon>Eukaryota</taxon>
        <taxon>Sar</taxon>
        <taxon>Alveolata</taxon>
        <taxon>Ciliophora</taxon>
        <taxon>Intramacronucleata</taxon>
        <taxon>Oligohymenophorea</taxon>
        <taxon>Hymenostomatida</taxon>
        <taxon>Tetrahymenina</taxon>
        <taxon>Tetrahymenidae</taxon>
        <taxon>Tetrahymena</taxon>
    </lineage>
</organism>
<reference evidence="2" key="1">
    <citation type="journal article" date="2006" name="PLoS Biol.">
        <title>Macronuclear genome sequence of the ciliate Tetrahymena thermophila, a model eukaryote.</title>
        <authorList>
            <person name="Eisen J.A."/>
            <person name="Coyne R.S."/>
            <person name="Wu M."/>
            <person name="Wu D."/>
            <person name="Thiagarajan M."/>
            <person name="Wortman J.R."/>
            <person name="Badger J.H."/>
            <person name="Ren Q."/>
            <person name="Amedeo P."/>
            <person name="Jones K.M."/>
            <person name="Tallon L.J."/>
            <person name="Delcher A.L."/>
            <person name="Salzberg S.L."/>
            <person name="Silva J.C."/>
            <person name="Haas B.J."/>
            <person name="Majoros W.H."/>
            <person name="Farzad M."/>
            <person name="Carlton J.M."/>
            <person name="Smith R.K. Jr."/>
            <person name="Garg J."/>
            <person name="Pearlman R.E."/>
            <person name="Karrer K.M."/>
            <person name="Sun L."/>
            <person name="Manning G."/>
            <person name="Elde N.C."/>
            <person name="Turkewitz A.P."/>
            <person name="Asai D.J."/>
            <person name="Wilkes D.E."/>
            <person name="Wang Y."/>
            <person name="Cai H."/>
            <person name="Collins K."/>
            <person name="Stewart B.A."/>
            <person name="Lee S.R."/>
            <person name="Wilamowska K."/>
            <person name="Weinberg Z."/>
            <person name="Ruzzo W.L."/>
            <person name="Wloga D."/>
            <person name="Gaertig J."/>
            <person name="Frankel J."/>
            <person name="Tsao C.-C."/>
            <person name="Gorovsky M.A."/>
            <person name="Keeling P.J."/>
            <person name="Waller R.F."/>
            <person name="Patron N.J."/>
            <person name="Cherry J.M."/>
            <person name="Stover N.A."/>
            <person name="Krieger C.J."/>
            <person name="del Toro C."/>
            <person name="Ryder H.F."/>
            <person name="Williamson S.C."/>
            <person name="Barbeau R.A."/>
            <person name="Hamilton E.P."/>
            <person name="Orias E."/>
        </authorList>
    </citation>
    <scope>NUCLEOTIDE SEQUENCE [LARGE SCALE GENOMIC DNA]</scope>
    <source>
        <strain evidence="2">SB210</strain>
    </source>
</reference>
<keyword evidence="1" id="KW-0812">Transmembrane</keyword>
<evidence type="ECO:0000313" key="2">
    <source>
        <dbReference type="Proteomes" id="UP000009168"/>
    </source>
</evidence>
<protein>
    <submittedName>
        <fullName evidence="1">Transmembrane protein, putative</fullName>
    </submittedName>
</protein>
<dbReference type="AlphaFoldDB" id="W7X9R6"/>
<proteinExistence type="predicted"/>
<dbReference type="InParanoid" id="W7X9R6"/>
<dbReference type="EMBL" id="GG662667">
    <property type="protein sequence ID" value="EWS74082.1"/>
    <property type="molecule type" value="Genomic_DNA"/>
</dbReference>
<keyword evidence="1" id="KW-0472">Membrane</keyword>
<sequence length="396" mass="48478">MDLSYFLQLHQLTLSYGFNHKVYCFQRRTLKYNLAHFFLWLRLFGEYFYLYLLQILRIFTIYNLYFNKCNLDISYVYIENQCSLILKDIYKEHQCINLSFNNHFFFVFSRLIWIQTNLLQFYHPNYLKYIHSKRTLQIINILRQTNYILDKPFVQQSSLTHKFQICVQVDLHGQFFKPNKQIFAFYDFYWEQKQYLNLQRYPLIQQVLTYKMILLNRNETFGGVNKKLLGFYFGFIKKIEIVVDIIGQQIHLYPNQNGICEDQNCSEYYEIYKTISKKEQRQKVDIIFTGDYYIQCNYHFEQLLKSQENISYTLLQYYERFSKNSINISEIIILRIFKGFLQNQTNSYLIDILKQDEKQLLKTLISEILSQVAFNRYFEIYTQNYMPQIKYDLLTR</sequence>
<gene>
    <name evidence="1" type="ORF">TTHERM_000483741</name>
</gene>
<accession>W7X9R6</accession>
<dbReference type="Proteomes" id="UP000009168">
    <property type="component" value="Unassembled WGS sequence"/>
</dbReference>
<dbReference type="GeneID" id="24439214"/>